<dbReference type="AlphaFoldDB" id="A0A9J6F024"/>
<keyword evidence="12" id="KW-1185">Reference proteome</keyword>
<evidence type="ECO:0000313" key="12">
    <source>
        <dbReference type="Proteomes" id="UP000821866"/>
    </source>
</evidence>
<keyword evidence="2" id="KW-0719">Serine esterase</keyword>
<comment type="caution">
    <text evidence="11">The sequence shown here is derived from an EMBL/GenBank/DDBJ whole genome shotgun (WGS) entry which is preliminary data.</text>
</comment>
<proteinExistence type="inferred from homology"/>
<accession>A0A9J6F024</accession>
<evidence type="ECO:0000256" key="9">
    <source>
        <dbReference type="SAM" id="MobiDB-lite"/>
    </source>
</evidence>
<evidence type="ECO:0000256" key="8">
    <source>
        <dbReference type="RuleBase" id="RU361235"/>
    </source>
</evidence>
<feature type="region of interest" description="Disordered" evidence="9">
    <location>
        <begin position="614"/>
        <end position="638"/>
    </location>
</feature>
<feature type="active site" description="Charge relay system" evidence="7">
    <location>
        <position position="392"/>
    </location>
</feature>
<dbReference type="GO" id="GO:0005615">
    <property type="term" value="C:extracellular space"/>
    <property type="evidence" value="ECO:0007669"/>
    <property type="project" value="TreeGrafter"/>
</dbReference>
<dbReference type="InterPro" id="IPR019826">
    <property type="entry name" value="Carboxylesterase_B_AS"/>
</dbReference>
<evidence type="ECO:0000256" key="3">
    <source>
        <dbReference type="ARBA" id="ARBA00022801"/>
    </source>
</evidence>
<keyword evidence="4" id="KW-1015">Disulfide bond</keyword>
<dbReference type="Proteomes" id="UP000821866">
    <property type="component" value="Chromosome 1"/>
</dbReference>
<comment type="catalytic activity">
    <reaction evidence="6">
        <text>acetylcholine + H2O = choline + acetate + H(+)</text>
        <dbReference type="Rhea" id="RHEA:17561"/>
        <dbReference type="ChEBI" id="CHEBI:15354"/>
        <dbReference type="ChEBI" id="CHEBI:15355"/>
        <dbReference type="ChEBI" id="CHEBI:15377"/>
        <dbReference type="ChEBI" id="CHEBI:15378"/>
        <dbReference type="ChEBI" id="CHEBI:30089"/>
        <dbReference type="EC" id="3.1.1.7"/>
    </reaction>
</comment>
<dbReference type="EC" id="3.1.1.-" evidence="8"/>
<feature type="active site" description="Acyl-ester intermediate" evidence="7">
    <location>
        <position position="272"/>
    </location>
</feature>
<dbReference type="PROSITE" id="PS00122">
    <property type="entry name" value="CARBOXYLESTERASE_B_1"/>
    <property type="match status" value="1"/>
</dbReference>
<organism evidence="11 12">
    <name type="scientific">Rhipicephalus microplus</name>
    <name type="common">Cattle tick</name>
    <name type="synonym">Boophilus microplus</name>
    <dbReference type="NCBI Taxonomy" id="6941"/>
    <lineage>
        <taxon>Eukaryota</taxon>
        <taxon>Metazoa</taxon>
        <taxon>Ecdysozoa</taxon>
        <taxon>Arthropoda</taxon>
        <taxon>Chelicerata</taxon>
        <taxon>Arachnida</taxon>
        <taxon>Acari</taxon>
        <taxon>Parasitiformes</taxon>
        <taxon>Ixodida</taxon>
        <taxon>Ixodoidea</taxon>
        <taxon>Ixodidae</taxon>
        <taxon>Rhipicephalinae</taxon>
        <taxon>Rhipicephalus</taxon>
        <taxon>Boophilus</taxon>
    </lineage>
</organism>
<reference evidence="11" key="2">
    <citation type="submission" date="2021-09" db="EMBL/GenBank/DDBJ databases">
        <authorList>
            <person name="Jia N."/>
            <person name="Wang J."/>
            <person name="Shi W."/>
            <person name="Du L."/>
            <person name="Sun Y."/>
            <person name="Zhan W."/>
            <person name="Jiang J."/>
            <person name="Wang Q."/>
            <person name="Zhang B."/>
            <person name="Ji P."/>
            <person name="Sakyi L.B."/>
            <person name="Cui X."/>
            <person name="Yuan T."/>
            <person name="Jiang B."/>
            <person name="Yang W."/>
            <person name="Lam T.T.-Y."/>
            <person name="Chang Q."/>
            <person name="Ding S."/>
            <person name="Wang X."/>
            <person name="Zhu J."/>
            <person name="Ruan X."/>
            <person name="Zhao L."/>
            <person name="Wei J."/>
            <person name="Que T."/>
            <person name="Du C."/>
            <person name="Cheng J."/>
            <person name="Dai P."/>
            <person name="Han X."/>
            <person name="Huang E."/>
            <person name="Gao Y."/>
            <person name="Liu J."/>
            <person name="Shao H."/>
            <person name="Ye R."/>
            <person name="Li L."/>
            <person name="Wei W."/>
            <person name="Wang X."/>
            <person name="Wang C."/>
            <person name="Huo Q."/>
            <person name="Li W."/>
            <person name="Guo W."/>
            <person name="Chen H."/>
            <person name="Chen S."/>
            <person name="Zhou L."/>
            <person name="Zhou L."/>
            <person name="Ni X."/>
            <person name="Tian J."/>
            <person name="Zhou Y."/>
            <person name="Sheng Y."/>
            <person name="Liu T."/>
            <person name="Pan Y."/>
            <person name="Xia L."/>
            <person name="Li J."/>
            <person name="Zhao F."/>
            <person name="Cao W."/>
        </authorList>
    </citation>
    <scope>NUCLEOTIDE SEQUENCE</scope>
    <source>
        <strain evidence="11">Rmic-2018</strain>
        <tissue evidence="11">Larvae</tissue>
    </source>
</reference>
<dbReference type="SUPFAM" id="SSF53474">
    <property type="entry name" value="alpha/beta-Hydrolases"/>
    <property type="match status" value="1"/>
</dbReference>
<sequence length="638" mass="69697">MAGAASNAEQWWQRMLHSDALVDQLRAVQREEENADDGIARHRQDFEGDDSFDAIGGIRKVGVPVRPAALSSRECLVVRTSAGKVRGTVLQYNIKGTQYSTVAFYGIPFAEPPIGRNRFMEPKCVKPWNGTFSATSKRPPCKQLDTHFPKNYTIDASNTTEDCLHINVWVPGPCANPEKPHAVVFWVYGGAFSSGGNSYAFYDARFVSGLGNLVVAAPNYRLSLFGFLNSGTRRGVRGNMGLHDLVLALRWVRDNIGHFGGDTNNILVAGGSSGAISLSLLMDSPLGSLSSFRRAYLMSGTPNTPLVRNTGSKAQATFQAIAAAALCSSKNTTSVLRCLQERDASALLEVSKDFSIQLLPSPEAPLLPPGVVKVGKRDTSHLEVILGTTFNEGMLFFQNVFPQFQGTKQTDPKETMKVALREFHGNVSDSVLDIIITFLRVSYDIDDPDYKGWIDLISDVLFRCPTKSFAIELAQGGATAYYQVYVPKPSFTVFDGDSATHGEDVLALFGTATFLYPHLATNEERETTLRMIRTLADFATNGGQGALATHSSQSAPVGQWCPSPLERRQTVVYVVDKAFAPTGPEVKKTSIVCCIALAAARVHRGFRLGMSENKRDVHHHSSHNGPQPQTYRHQQSAL</sequence>
<keyword evidence="5" id="KW-0325">Glycoprotein</keyword>
<evidence type="ECO:0000256" key="2">
    <source>
        <dbReference type="ARBA" id="ARBA00022487"/>
    </source>
</evidence>
<dbReference type="InterPro" id="IPR002018">
    <property type="entry name" value="CarbesteraseB"/>
</dbReference>
<dbReference type="EMBL" id="JABSTU010000001">
    <property type="protein sequence ID" value="KAH8039568.1"/>
    <property type="molecule type" value="Genomic_DNA"/>
</dbReference>
<feature type="active site" description="Charge relay system" evidence="7">
    <location>
        <position position="501"/>
    </location>
</feature>
<comment type="similarity">
    <text evidence="1 8">Belongs to the type-B carboxylesterase/lipase family.</text>
</comment>
<dbReference type="PRINTS" id="PR00878">
    <property type="entry name" value="CHOLNESTRASE"/>
</dbReference>
<evidence type="ECO:0000256" key="5">
    <source>
        <dbReference type="ARBA" id="ARBA00023180"/>
    </source>
</evidence>
<dbReference type="GO" id="GO:0005886">
    <property type="term" value="C:plasma membrane"/>
    <property type="evidence" value="ECO:0007669"/>
    <property type="project" value="TreeGrafter"/>
</dbReference>
<reference evidence="11" key="1">
    <citation type="journal article" date="2020" name="Cell">
        <title>Large-Scale Comparative Analyses of Tick Genomes Elucidate Their Genetic Diversity and Vector Capacities.</title>
        <authorList>
            <consortium name="Tick Genome and Microbiome Consortium (TIGMIC)"/>
            <person name="Jia N."/>
            <person name="Wang J."/>
            <person name="Shi W."/>
            <person name="Du L."/>
            <person name="Sun Y."/>
            <person name="Zhan W."/>
            <person name="Jiang J.F."/>
            <person name="Wang Q."/>
            <person name="Zhang B."/>
            <person name="Ji P."/>
            <person name="Bell-Sakyi L."/>
            <person name="Cui X.M."/>
            <person name="Yuan T.T."/>
            <person name="Jiang B.G."/>
            <person name="Yang W.F."/>
            <person name="Lam T.T."/>
            <person name="Chang Q.C."/>
            <person name="Ding S.J."/>
            <person name="Wang X.J."/>
            <person name="Zhu J.G."/>
            <person name="Ruan X.D."/>
            <person name="Zhao L."/>
            <person name="Wei J.T."/>
            <person name="Ye R.Z."/>
            <person name="Que T.C."/>
            <person name="Du C.H."/>
            <person name="Zhou Y.H."/>
            <person name="Cheng J.X."/>
            <person name="Dai P.F."/>
            <person name="Guo W.B."/>
            <person name="Han X.H."/>
            <person name="Huang E.J."/>
            <person name="Li L.F."/>
            <person name="Wei W."/>
            <person name="Gao Y.C."/>
            <person name="Liu J.Z."/>
            <person name="Shao H.Z."/>
            <person name="Wang X."/>
            <person name="Wang C.C."/>
            <person name="Yang T.C."/>
            <person name="Huo Q.B."/>
            <person name="Li W."/>
            <person name="Chen H.Y."/>
            <person name="Chen S.E."/>
            <person name="Zhou L.G."/>
            <person name="Ni X.B."/>
            <person name="Tian J.H."/>
            <person name="Sheng Y."/>
            <person name="Liu T."/>
            <person name="Pan Y.S."/>
            <person name="Xia L.Y."/>
            <person name="Li J."/>
            <person name="Zhao F."/>
            <person name="Cao W.C."/>
        </authorList>
    </citation>
    <scope>NUCLEOTIDE SEQUENCE</scope>
    <source>
        <strain evidence="11">Rmic-2018</strain>
    </source>
</reference>
<dbReference type="GO" id="GO:0003990">
    <property type="term" value="F:acetylcholinesterase activity"/>
    <property type="evidence" value="ECO:0007669"/>
    <property type="project" value="UniProtKB-EC"/>
</dbReference>
<evidence type="ECO:0000256" key="1">
    <source>
        <dbReference type="ARBA" id="ARBA00005964"/>
    </source>
</evidence>
<dbReference type="VEuPathDB" id="VectorBase:LOC119164565"/>
<gene>
    <name evidence="11" type="ORF">HPB51_007552</name>
</gene>
<dbReference type="PANTHER" id="PTHR43918:SF4">
    <property type="entry name" value="CARBOXYLIC ESTER HYDROLASE"/>
    <property type="match status" value="1"/>
</dbReference>
<feature type="domain" description="Carboxylesterase type B" evidence="10">
    <location>
        <begin position="76"/>
        <end position="546"/>
    </location>
</feature>
<dbReference type="Pfam" id="PF00135">
    <property type="entry name" value="COesterase"/>
    <property type="match status" value="1"/>
</dbReference>
<protein>
    <recommendedName>
        <fullName evidence="8">Carboxylic ester hydrolase</fullName>
        <ecNumber evidence="8">3.1.1.-</ecNumber>
    </recommendedName>
</protein>
<dbReference type="InterPro" id="IPR000997">
    <property type="entry name" value="Cholinesterase"/>
</dbReference>
<dbReference type="PANTHER" id="PTHR43918">
    <property type="entry name" value="ACETYLCHOLINESTERASE"/>
    <property type="match status" value="1"/>
</dbReference>
<dbReference type="GO" id="GO:0006581">
    <property type="term" value="P:acetylcholine catabolic process"/>
    <property type="evidence" value="ECO:0007669"/>
    <property type="project" value="TreeGrafter"/>
</dbReference>
<keyword evidence="3 8" id="KW-0378">Hydrolase</keyword>
<evidence type="ECO:0000256" key="6">
    <source>
        <dbReference type="ARBA" id="ARBA00048484"/>
    </source>
</evidence>
<feature type="compositionally biased region" description="Polar residues" evidence="9">
    <location>
        <begin position="623"/>
        <end position="638"/>
    </location>
</feature>
<dbReference type="Gene3D" id="3.40.50.1820">
    <property type="entry name" value="alpha/beta hydrolase"/>
    <property type="match status" value="1"/>
</dbReference>
<dbReference type="GO" id="GO:0019695">
    <property type="term" value="P:choline metabolic process"/>
    <property type="evidence" value="ECO:0007669"/>
    <property type="project" value="TreeGrafter"/>
</dbReference>
<dbReference type="InterPro" id="IPR029058">
    <property type="entry name" value="AB_hydrolase_fold"/>
</dbReference>
<name>A0A9J6F024_RHIMP</name>
<evidence type="ECO:0000313" key="11">
    <source>
        <dbReference type="EMBL" id="KAH8039568.1"/>
    </source>
</evidence>
<evidence type="ECO:0000256" key="7">
    <source>
        <dbReference type="PIRSR" id="PIRSR600997-1"/>
    </source>
</evidence>
<evidence type="ECO:0000259" key="10">
    <source>
        <dbReference type="Pfam" id="PF00135"/>
    </source>
</evidence>
<evidence type="ECO:0000256" key="4">
    <source>
        <dbReference type="ARBA" id="ARBA00023157"/>
    </source>
</evidence>
<dbReference type="InterPro" id="IPR050654">
    <property type="entry name" value="AChE-related_enzymes"/>
</dbReference>